<name>A0A059JC05_TRIIM</name>
<keyword evidence="3" id="KW-1185">Reference proteome</keyword>
<dbReference type="HOGENOM" id="CLU_2198865_0_0_1"/>
<evidence type="ECO:0000256" key="1">
    <source>
        <dbReference type="SAM" id="MobiDB-lite"/>
    </source>
</evidence>
<evidence type="ECO:0000313" key="3">
    <source>
        <dbReference type="Proteomes" id="UP000024533"/>
    </source>
</evidence>
<accession>A0A059JC05</accession>
<dbReference type="Proteomes" id="UP000024533">
    <property type="component" value="Unassembled WGS sequence"/>
</dbReference>
<protein>
    <submittedName>
        <fullName evidence="2">Uncharacterized protein</fullName>
    </submittedName>
</protein>
<evidence type="ECO:0000313" key="2">
    <source>
        <dbReference type="EMBL" id="KDB25012.1"/>
    </source>
</evidence>
<organism evidence="2 3">
    <name type="scientific">Trichophyton interdigitale (strain MR816)</name>
    <dbReference type="NCBI Taxonomy" id="1215338"/>
    <lineage>
        <taxon>Eukaryota</taxon>
        <taxon>Fungi</taxon>
        <taxon>Dikarya</taxon>
        <taxon>Ascomycota</taxon>
        <taxon>Pezizomycotina</taxon>
        <taxon>Eurotiomycetes</taxon>
        <taxon>Eurotiomycetidae</taxon>
        <taxon>Onygenales</taxon>
        <taxon>Arthrodermataceae</taxon>
        <taxon>Trichophyton</taxon>
    </lineage>
</organism>
<reference evidence="2 3" key="1">
    <citation type="submission" date="2014-02" db="EMBL/GenBank/DDBJ databases">
        <title>The Genome Sequence of Trichophyton interdigitale MR816.</title>
        <authorList>
            <consortium name="The Broad Institute Genomics Platform"/>
            <person name="Cuomo C.A."/>
            <person name="White T.C."/>
            <person name="Graser Y."/>
            <person name="Martinez-Rossi N."/>
            <person name="Heitman J."/>
            <person name="Young S.K."/>
            <person name="Zeng Q."/>
            <person name="Gargeya S."/>
            <person name="Abouelleil A."/>
            <person name="Alvarado L."/>
            <person name="Chapman S.B."/>
            <person name="Gainer-Dewar J."/>
            <person name="Goldberg J."/>
            <person name="Griggs A."/>
            <person name="Gujja S."/>
            <person name="Hansen M."/>
            <person name="Howarth C."/>
            <person name="Imamovic A."/>
            <person name="Larimer J."/>
            <person name="Martinez D."/>
            <person name="Murphy C."/>
            <person name="Pearson M.D."/>
            <person name="Persinoti G."/>
            <person name="Poon T."/>
            <person name="Priest M."/>
            <person name="Roberts A.D."/>
            <person name="Saif S."/>
            <person name="Shea T.D."/>
            <person name="Sykes S.N."/>
            <person name="Wortman J."/>
            <person name="Nusbaum C."/>
            <person name="Birren B."/>
        </authorList>
    </citation>
    <scope>NUCLEOTIDE SEQUENCE [LARGE SCALE GENOMIC DNA]</scope>
    <source>
        <strain evidence="2 3">MR816</strain>
    </source>
</reference>
<proteinExistence type="predicted"/>
<dbReference type="AlphaFoldDB" id="A0A059JC05"/>
<gene>
    <name evidence="2" type="ORF">H109_03136</name>
</gene>
<sequence>MAGLFTEPNMGHPLTAHSLRRRRKDFKQGNDEASSIRLARKRSLCTNTADNLGLGRTGRIPSYLNPNFLGLGSSSRCPNGHKTLRTALSESSFCMVSSIILRPASYVE</sequence>
<dbReference type="EMBL" id="AOKY01000230">
    <property type="protein sequence ID" value="KDB25012.1"/>
    <property type="molecule type" value="Genomic_DNA"/>
</dbReference>
<feature type="region of interest" description="Disordered" evidence="1">
    <location>
        <begin position="1"/>
        <end position="33"/>
    </location>
</feature>
<comment type="caution">
    <text evidence="2">The sequence shown here is derived from an EMBL/GenBank/DDBJ whole genome shotgun (WGS) entry which is preliminary data.</text>
</comment>